<dbReference type="Pfam" id="PF11951">
    <property type="entry name" value="Fungal_trans_2"/>
    <property type="match status" value="1"/>
</dbReference>
<evidence type="ECO:0000256" key="1">
    <source>
        <dbReference type="ARBA" id="ARBA00023242"/>
    </source>
</evidence>
<feature type="region of interest" description="Disordered" evidence="2">
    <location>
        <begin position="16"/>
        <end position="35"/>
    </location>
</feature>
<dbReference type="AlphaFoldDB" id="A0A9P8ZTL9"/>
<dbReference type="Proteomes" id="UP000758603">
    <property type="component" value="Unassembled WGS sequence"/>
</dbReference>
<comment type="caution">
    <text evidence="3">The sequence shown here is derived from an EMBL/GenBank/DDBJ whole genome shotgun (WGS) entry which is preliminary data.</text>
</comment>
<evidence type="ECO:0000313" key="4">
    <source>
        <dbReference type="Proteomes" id="UP000758603"/>
    </source>
</evidence>
<accession>A0A9P8ZTL9</accession>
<name>A0A9P8ZTL9_9PEZI</name>
<dbReference type="PANTHER" id="PTHR37540">
    <property type="entry name" value="TRANSCRIPTION FACTOR (ACR-2), PUTATIVE-RELATED-RELATED"/>
    <property type="match status" value="1"/>
</dbReference>
<dbReference type="RefSeq" id="XP_045955547.1">
    <property type="nucleotide sequence ID" value="XM_046108942.1"/>
</dbReference>
<protein>
    <submittedName>
        <fullName evidence="3">Uncharacterized protein</fullName>
    </submittedName>
</protein>
<organism evidence="3 4">
    <name type="scientific">Truncatella angustata</name>
    <dbReference type="NCBI Taxonomy" id="152316"/>
    <lineage>
        <taxon>Eukaryota</taxon>
        <taxon>Fungi</taxon>
        <taxon>Dikarya</taxon>
        <taxon>Ascomycota</taxon>
        <taxon>Pezizomycotina</taxon>
        <taxon>Sordariomycetes</taxon>
        <taxon>Xylariomycetidae</taxon>
        <taxon>Amphisphaeriales</taxon>
        <taxon>Sporocadaceae</taxon>
        <taxon>Truncatella</taxon>
    </lineage>
</organism>
<dbReference type="OrthoDB" id="4159781at2759"/>
<feature type="compositionally biased region" description="Polar residues" evidence="2">
    <location>
        <begin position="22"/>
        <end position="31"/>
    </location>
</feature>
<dbReference type="GeneID" id="70137833"/>
<evidence type="ECO:0000256" key="2">
    <source>
        <dbReference type="SAM" id="MobiDB-lite"/>
    </source>
</evidence>
<dbReference type="PANTHER" id="PTHR37540:SF5">
    <property type="entry name" value="TRANSCRIPTION FACTOR DOMAIN-CONTAINING PROTEIN"/>
    <property type="match status" value="1"/>
</dbReference>
<keyword evidence="1" id="KW-0539">Nucleus</keyword>
<evidence type="ECO:0000313" key="3">
    <source>
        <dbReference type="EMBL" id="KAH6649040.1"/>
    </source>
</evidence>
<gene>
    <name evidence="3" type="ORF">BKA67DRAFT_682151</name>
</gene>
<dbReference type="InterPro" id="IPR021858">
    <property type="entry name" value="Fun_TF"/>
</dbReference>
<proteinExistence type="predicted"/>
<sequence length="468" mass="53205">MHGSTRSHAMREYWRRRRRNEQQSASTSSHDSAVKVARQDIPRGIPGQILAGMDRLLACGRLDPFDSFPVQLTPEHHKLIHHCVAVHNFPRPLYSRLSTYAGMVFGAHPTDSFNPMIDVWFPLDLSNAASFNAIMAHAAAHLNMMQGKKRSTEALRFKNEAIRIISDWMTASSGCPNDEVFAAVVRLLTFERYWGVEHEWTVHRQGLASMTQARGGIAALKDNWRLQLVVYLISLMSKPSWFDSSNETGIVSLATNSTPLIGSTENLHRLRCLWLLSFVQDMTNFTKRLHMVSPKGLTPLKSVERSVQLLQKSMLVFNVCLDEIQQGDLAAKQLQCLFFICVLLQDNRHTTVEANLSSSNKHTSRLTQSVPLIERLDIFLEEHQIYWEQSVVHLHQLLFDNYVDADLAKIADYAMHMTEVLLALSTEARYGVQVCLVNILLRDNIEGRDDSLYGDETPDSLLSSLHRW</sequence>
<reference evidence="3" key="1">
    <citation type="journal article" date="2021" name="Nat. Commun.">
        <title>Genetic determinants of endophytism in the Arabidopsis root mycobiome.</title>
        <authorList>
            <person name="Mesny F."/>
            <person name="Miyauchi S."/>
            <person name="Thiergart T."/>
            <person name="Pickel B."/>
            <person name="Atanasova L."/>
            <person name="Karlsson M."/>
            <person name="Huettel B."/>
            <person name="Barry K.W."/>
            <person name="Haridas S."/>
            <person name="Chen C."/>
            <person name="Bauer D."/>
            <person name="Andreopoulos W."/>
            <person name="Pangilinan J."/>
            <person name="LaButti K."/>
            <person name="Riley R."/>
            <person name="Lipzen A."/>
            <person name="Clum A."/>
            <person name="Drula E."/>
            <person name="Henrissat B."/>
            <person name="Kohler A."/>
            <person name="Grigoriev I.V."/>
            <person name="Martin F.M."/>
            <person name="Hacquard S."/>
        </authorList>
    </citation>
    <scope>NUCLEOTIDE SEQUENCE</scope>
    <source>
        <strain evidence="3">MPI-SDFR-AT-0073</strain>
    </source>
</reference>
<dbReference type="EMBL" id="JAGPXC010000007">
    <property type="protein sequence ID" value="KAH6649040.1"/>
    <property type="molecule type" value="Genomic_DNA"/>
</dbReference>
<keyword evidence="4" id="KW-1185">Reference proteome</keyword>